<dbReference type="GO" id="GO:0003700">
    <property type="term" value="F:DNA-binding transcription factor activity"/>
    <property type="evidence" value="ECO:0007669"/>
    <property type="project" value="InterPro"/>
</dbReference>
<dbReference type="InterPro" id="IPR018060">
    <property type="entry name" value="HTH_AraC"/>
</dbReference>
<sequence length="286" mass="31410">MDQEVMRLTGLRPLEGRRWPWSGIQVSRERLPAGECEYDLASHVGVGLACAAQGKHEFRPDGARWSRCSISPGALSFGPSHAGQARWTGNVESVSIWIETSWLMGPQGKWPFALPLSGAPIWGLKDPAAARMISEILADYEAGSPLGVAYSESLVMAVLYRINGLAMRRLPTMKSHDDLRTVSRAIDFAHANLDRRLSVGDLAAAVDFPGDLFAFSRLFKRHAGVSPQRFVLEARLDKAKHMLMGGSANVTTAAIACGFTNISHFSDAFRRRWLVSPSTVRYERGS</sequence>
<dbReference type="Pfam" id="PF12833">
    <property type="entry name" value="HTH_18"/>
    <property type="match status" value="1"/>
</dbReference>
<protein>
    <submittedName>
        <fullName evidence="5">AraC family transcriptional regulator</fullName>
    </submittedName>
</protein>
<dbReference type="OrthoDB" id="9816344at2"/>
<comment type="caution">
    <text evidence="5">The sequence shown here is derived from an EMBL/GenBank/DDBJ whole genome shotgun (WGS) entry which is preliminary data.</text>
</comment>
<dbReference type="SMART" id="SM00342">
    <property type="entry name" value="HTH_ARAC"/>
    <property type="match status" value="1"/>
</dbReference>
<evidence type="ECO:0000256" key="2">
    <source>
        <dbReference type="ARBA" id="ARBA00023125"/>
    </source>
</evidence>
<dbReference type="PANTHER" id="PTHR46796:SF6">
    <property type="entry name" value="ARAC SUBFAMILY"/>
    <property type="match status" value="1"/>
</dbReference>
<evidence type="ECO:0000259" key="4">
    <source>
        <dbReference type="PROSITE" id="PS01124"/>
    </source>
</evidence>
<dbReference type="Proteomes" id="UP000252884">
    <property type="component" value="Unassembled WGS sequence"/>
</dbReference>
<keyword evidence="3" id="KW-0804">Transcription</keyword>
<gene>
    <name evidence="5" type="ORF">DES41_1078</name>
</gene>
<dbReference type="EMBL" id="QPJK01000007">
    <property type="protein sequence ID" value="RCW68487.1"/>
    <property type="molecule type" value="Genomic_DNA"/>
</dbReference>
<keyword evidence="6" id="KW-1185">Reference proteome</keyword>
<dbReference type="PANTHER" id="PTHR46796">
    <property type="entry name" value="HTH-TYPE TRANSCRIPTIONAL ACTIVATOR RHAS-RELATED"/>
    <property type="match status" value="1"/>
</dbReference>
<proteinExistence type="predicted"/>
<dbReference type="PROSITE" id="PS01124">
    <property type="entry name" value="HTH_ARAC_FAMILY_2"/>
    <property type="match status" value="1"/>
</dbReference>
<dbReference type="AlphaFoldDB" id="A0A368XPQ0"/>
<evidence type="ECO:0000256" key="3">
    <source>
        <dbReference type="ARBA" id="ARBA00023163"/>
    </source>
</evidence>
<dbReference type="InterPro" id="IPR050204">
    <property type="entry name" value="AraC_XylS_family_regulators"/>
</dbReference>
<name>A0A368XPQ0_9BURK</name>
<accession>A0A368XPQ0</accession>
<dbReference type="SUPFAM" id="SSF46689">
    <property type="entry name" value="Homeodomain-like"/>
    <property type="match status" value="2"/>
</dbReference>
<keyword evidence="2" id="KW-0238">DNA-binding</keyword>
<organism evidence="5 6">
    <name type="scientific">Pseudorhodoferax soli</name>
    <dbReference type="NCBI Taxonomy" id="545864"/>
    <lineage>
        <taxon>Bacteria</taxon>
        <taxon>Pseudomonadati</taxon>
        <taxon>Pseudomonadota</taxon>
        <taxon>Betaproteobacteria</taxon>
        <taxon>Burkholderiales</taxon>
        <taxon>Comamonadaceae</taxon>
    </lineage>
</organism>
<dbReference type="GO" id="GO:0043565">
    <property type="term" value="F:sequence-specific DNA binding"/>
    <property type="evidence" value="ECO:0007669"/>
    <property type="project" value="InterPro"/>
</dbReference>
<dbReference type="InterPro" id="IPR009057">
    <property type="entry name" value="Homeodomain-like_sf"/>
</dbReference>
<evidence type="ECO:0000313" key="5">
    <source>
        <dbReference type="EMBL" id="RCW68487.1"/>
    </source>
</evidence>
<evidence type="ECO:0000256" key="1">
    <source>
        <dbReference type="ARBA" id="ARBA00023015"/>
    </source>
</evidence>
<reference evidence="5 6" key="1">
    <citation type="submission" date="2018-07" db="EMBL/GenBank/DDBJ databases">
        <title>Genomic Encyclopedia of Type Strains, Phase IV (KMG-IV): sequencing the most valuable type-strain genomes for metagenomic binning, comparative biology and taxonomic classification.</title>
        <authorList>
            <person name="Goeker M."/>
        </authorList>
    </citation>
    <scope>NUCLEOTIDE SEQUENCE [LARGE SCALE GENOMIC DNA]</scope>
    <source>
        <strain evidence="5 6">DSM 21634</strain>
    </source>
</reference>
<keyword evidence="1" id="KW-0805">Transcription regulation</keyword>
<evidence type="ECO:0000313" key="6">
    <source>
        <dbReference type="Proteomes" id="UP000252884"/>
    </source>
</evidence>
<feature type="domain" description="HTH araC/xylS-type" evidence="4">
    <location>
        <begin position="183"/>
        <end position="283"/>
    </location>
</feature>
<dbReference type="Gene3D" id="1.10.10.60">
    <property type="entry name" value="Homeodomain-like"/>
    <property type="match status" value="2"/>
</dbReference>
<dbReference type="RefSeq" id="WP_114470041.1">
    <property type="nucleotide sequence ID" value="NZ_QPJK01000007.1"/>
</dbReference>